<evidence type="ECO:0000313" key="2">
    <source>
        <dbReference type="Proteomes" id="UP000256980"/>
    </source>
</evidence>
<keyword evidence="2" id="KW-1185">Reference proteome</keyword>
<name>A0A3D9GPU5_9FLAO</name>
<dbReference type="RefSeq" id="WP_115818664.1">
    <property type="nucleotide sequence ID" value="NZ_CANKZP010000012.1"/>
</dbReference>
<evidence type="ECO:0000313" key="1">
    <source>
        <dbReference type="EMBL" id="RED38516.1"/>
    </source>
</evidence>
<accession>A0A3D9GPU5</accession>
<reference evidence="1 2" key="1">
    <citation type="submission" date="2018-07" db="EMBL/GenBank/DDBJ databases">
        <title>Genomic Encyclopedia of Type Strains, Phase III (KMG-III): the genomes of soil and plant-associated and newly described type strains.</title>
        <authorList>
            <person name="Whitman W."/>
        </authorList>
    </citation>
    <scope>NUCLEOTIDE SEQUENCE [LARGE SCALE GENOMIC DNA]</scope>
    <source>
        <strain evidence="1 2">CECT 7946</strain>
    </source>
</reference>
<dbReference type="Proteomes" id="UP000256980">
    <property type="component" value="Unassembled WGS sequence"/>
</dbReference>
<protein>
    <submittedName>
        <fullName evidence="1">Uncharacterized protein</fullName>
    </submittedName>
</protein>
<sequence length="142" mass="16138">MSIINTDLSTQIIKQTKSEVGTVHYFNHLAVIEFNEGTHIDFTAVRKTLNDLLDYFGKTKPFGLIANRINSYSISLLDLKDARQALPNLAAYGIVSYTNATRMNAEIESSFCEWNDICFNNLHQSINSIYEKVINQSKRTLN</sequence>
<dbReference type="AlphaFoldDB" id="A0A3D9GPU5"/>
<dbReference type="OrthoDB" id="1144611at2"/>
<dbReference type="EMBL" id="QRDV01000010">
    <property type="protein sequence ID" value="RED38516.1"/>
    <property type="molecule type" value="Genomic_DNA"/>
</dbReference>
<comment type="caution">
    <text evidence="1">The sequence shown here is derived from an EMBL/GenBank/DDBJ whole genome shotgun (WGS) entry which is preliminary data.</text>
</comment>
<gene>
    <name evidence="1" type="ORF">DFQ10_11022</name>
</gene>
<proteinExistence type="predicted"/>
<organism evidence="1 2">
    <name type="scientific">Winogradskyella eximia</name>
    <dbReference type="NCBI Taxonomy" id="262006"/>
    <lineage>
        <taxon>Bacteria</taxon>
        <taxon>Pseudomonadati</taxon>
        <taxon>Bacteroidota</taxon>
        <taxon>Flavobacteriia</taxon>
        <taxon>Flavobacteriales</taxon>
        <taxon>Flavobacteriaceae</taxon>
        <taxon>Winogradskyella</taxon>
    </lineage>
</organism>